<dbReference type="Gene3D" id="3.60.21.10">
    <property type="match status" value="1"/>
</dbReference>
<dbReference type="OrthoDB" id="9807890at2"/>
<accession>A0A1Y2L4T4</accession>
<dbReference type="Proteomes" id="UP000193391">
    <property type="component" value="Unassembled WGS sequence"/>
</dbReference>
<dbReference type="InterPro" id="IPR029052">
    <property type="entry name" value="Metallo-depent_PP-like"/>
</dbReference>
<keyword evidence="2" id="KW-1185">Reference proteome</keyword>
<dbReference type="STRING" id="1293891.TMES_04020"/>
<evidence type="ECO:0008006" key="3">
    <source>
        <dbReference type="Google" id="ProtNLM"/>
    </source>
</evidence>
<gene>
    <name evidence="1" type="ORF">TMES_04020</name>
</gene>
<dbReference type="RefSeq" id="WP_085579565.1">
    <property type="nucleotide sequence ID" value="NZ_JFKA01000001.1"/>
</dbReference>
<dbReference type="SUPFAM" id="SSF56300">
    <property type="entry name" value="Metallo-dependent phosphatases"/>
    <property type="match status" value="1"/>
</dbReference>
<name>A0A1Y2L4T4_9PROT</name>
<proteinExistence type="predicted"/>
<dbReference type="AlphaFoldDB" id="A0A1Y2L4T4"/>
<protein>
    <recommendedName>
        <fullName evidence="3">Serine/threonine protein phosphatase</fullName>
    </recommendedName>
</protein>
<evidence type="ECO:0000313" key="1">
    <source>
        <dbReference type="EMBL" id="OSQ40837.1"/>
    </source>
</evidence>
<evidence type="ECO:0000313" key="2">
    <source>
        <dbReference type="Proteomes" id="UP000193391"/>
    </source>
</evidence>
<comment type="caution">
    <text evidence="1">The sequence shown here is derived from an EMBL/GenBank/DDBJ whole genome shotgun (WGS) entry which is preliminary data.</text>
</comment>
<sequence>MAQAVAVLASLKPADRIWVVGAVNGDIAALQAVHAKLARKIRAGDRLVYTGNYWGDGPGDNVVAAVNEVLLFRRFFIAQDGVDLADIVFLRGAAEEMLTKLQQLQFAPNPGEVFEWMLSRGAAGIVRAYGFNPATVQATMRQGAHLISQWTGHLSDALRRHSGHGALMADLKHAAYVSDGSLIFVHAGLDSSRALTAQTDTFWWGASMFEAITERYYDCTRIIRGASNNTPGISEREYTLSLDGGAGRGGKLVAAAIGQNGQIVDRIES</sequence>
<dbReference type="EMBL" id="JFKA01000001">
    <property type="protein sequence ID" value="OSQ40837.1"/>
    <property type="molecule type" value="Genomic_DNA"/>
</dbReference>
<reference evidence="1 2" key="1">
    <citation type="submission" date="2014-03" db="EMBL/GenBank/DDBJ databases">
        <title>The draft genome sequence of Thalassospira mesophila JCM 18969.</title>
        <authorList>
            <person name="Lai Q."/>
            <person name="Shao Z."/>
        </authorList>
    </citation>
    <scope>NUCLEOTIDE SEQUENCE [LARGE SCALE GENOMIC DNA]</scope>
    <source>
        <strain evidence="1 2">JCM 18969</strain>
    </source>
</reference>
<organism evidence="1 2">
    <name type="scientific">Thalassospira mesophila</name>
    <dbReference type="NCBI Taxonomy" id="1293891"/>
    <lineage>
        <taxon>Bacteria</taxon>
        <taxon>Pseudomonadati</taxon>
        <taxon>Pseudomonadota</taxon>
        <taxon>Alphaproteobacteria</taxon>
        <taxon>Rhodospirillales</taxon>
        <taxon>Thalassospiraceae</taxon>
        <taxon>Thalassospira</taxon>
    </lineage>
</organism>